<feature type="transmembrane region" description="Helical" evidence="4">
    <location>
        <begin position="85"/>
        <end position="102"/>
    </location>
</feature>
<reference evidence="6 7" key="1">
    <citation type="submission" date="2020-06" db="EMBL/GenBank/DDBJ databases">
        <title>Interaction of electrochemicaly active bacteria, Geobacter bremensis R4 on different carbon anode.</title>
        <authorList>
            <person name="Meng L."/>
            <person name="Yoshida N."/>
        </authorList>
    </citation>
    <scope>NUCLEOTIDE SEQUENCE [LARGE SCALE GENOMIC DNA]</scope>
    <source>
        <strain evidence="6 7">R4</strain>
    </source>
</reference>
<dbReference type="KEGG" id="gbn:GEOBRER4_30290"/>
<feature type="transmembrane region" description="Helical" evidence="4">
    <location>
        <begin position="388"/>
        <end position="410"/>
    </location>
</feature>
<keyword evidence="2 4" id="KW-1133">Transmembrane helix</keyword>
<dbReference type="GO" id="GO:0022857">
    <property type="term" value="F:transmembrane transporter activity"/>
    <property type="evidence" value="ECO:0007669"/>
    <property type="project" value="InterPro"/>
</dbReference>
<dbReference type="InterPro" id="IPR011701">
    <property type="entry name" value="MFS"/>
</dbReference>
<feature type="transmembrane region" description="Helical" evidence="4">
    <location>
        <begin position="175"/>
        <end position="195"/>
    </location>
</feature>
<accession>A0A6S6M4G5</accession>
<protein>
    <submittedName>
        <fullName evidence="6">Oxalate/formate antiporter</fullName>
    </submittedName>
</protein>
<keyword evidence="7" id="KW-1185">Reference proteome</keyword>
<evidence type="ECO:0000313" key="6">
    <source>
        <dbReference type="EMBL" id="BCG48279.1"/>
    </source>
</evidence>
<feature type="domain" description="Major facilitator superfamily (MFS) profile" evidence="5">
    <location>
        <begin position="13"/>
        <end position="415"/>
    </location>
</feature>
<evidence type="ECO:0000259" key="5">
    <source>
        <dbReference type="PROSITE" id="PS50850"/>
    </source>
</evidence>
<keyword evidence="3 4" id="KW-0472">Membrane</keyword>
<feature type="transmembrane region" description="Helical" evidence="4">
    <location>
        <begin position="108"/>
        <end position="129"/>
    </location>
</feature>
<dbReference type="InterPro" id="IPR050327">
    <property type="entry name" value="Proton-linked_MCT"/>
</dbReference>
<keyword evidence="1 4" id="KW-0812">Transmembrane</keyword>
<evidence type="ECO:0000313" key="7">
    <source>
        <dbReference type="Proteomes" id="UP000515472"/>
    </source>
</evidence>
<name>A0A6S6M4G5_9BACT</name>
<dbReference type="InterPro" id="IPR020846">
    <property type="entry name" value="MFS_dom"/>
</dbReference>
<sequence>MSKTTSNKGWQVVIAGTGINLALGVLYAWSIFKGAIKASIEKGGPDAFQWSLSSINDPYALCCLAFAFSMIVAGKCQDKIGPAKTALIGGILVGAGFCLMGYSNSYAAWVTGFGVLAGSGFGFGYSAATPPALKWFSAKKTGLIAGIVVAGFGLAPVYIAPLSSYLLGVYGIQQSMYILAAGFAVIVCGLSFVLANPPKGYVPAEPVVKGEEGKPAVAKKAVHDATVSEMLRSPKFYMLWTTFFIGAGAGLMVIGSVAGLAKKSMGPMAFVAVAIMAIGNASGRVVAGVLSDKIGRRATLTIMLSFQAVLMFAAVPVVGSGSATLLVLLASFIGFNYGSNLTLFPSFAKDYWGFKNYGLNYGALFSAWGVGGLVMGRVSEMMNAQPGGLNKSFILAGSCLALGTVITFFLREKKAVAVEATEVVGEKVAVKVSA</sequence>
<feature type="transmembrane region" description="Helical" evidence="4">
    <location>
        <begin position="308"/>
        <end position="337"/>
    </location>
</feature>
<dbReference type="PANTHER" id="PTHR11360:SF304">
    <property type="entry name" value="MFS DOMAIN-CONTAINING PROTEIN"/>
    <property type="match status" value="1"/>
</dbReference>
<feature type="transmembrane region" description="Helical" evidence="4">
    <location>
        <begin position="267"/>
        <end position="287"/>
    </location>
</feature>
<organism evidence="6 7">
    <name type="scientific">Citrifermentans bremense</name>
    <dbReference type="NCBI Taxonomy" id="60035"/>
    <lineage>
        <taxon>Bacteria</taxon>
        <taxon>Pseudomonadati</taxon>
        <taxon>Thermodesulfobacteriota</taxon>
        <taxon>Desulfuromonadia</taxon>
        <taxon>Geobacterales</taxon>
        <taxon>Geobacteraceae</taxon>
        <taxon>Citrifermentans</taxon>
    </lineage>
</organism>
<dbReference type="RefSeq" id="WP_185243045.1">
    <property type="nucleotide sequence ID" value="NZ_AP023213.1"/>
</dbReference>
<evidence type="ECO:0000256" key="1">
    <source>
        <dbReference type="ARBA" id="ARBA00022692"/>
    </source>
</evidence>
<evidence type="ECO:0000256" key="3">
    <source>
        <dbReference type="ARBA" id="ARBA00023136"/>
    </source>
</evidence>
<dbReference type="PANTHER" id="PTHR11360">
    <property type="entry name" value="MONOCARBOXYLATE TRANSPORTER"/>
    <property type="match status" value="1"/>
</dbReference>
<dbReference type="SUPFAM" id="SSF103473">
    <property type="entry name" value="MFS general substrate transporter"/>
    <property type="match status" value="1"/>
</dbReference>
<proteinExistence type="predicted"/>
<evidence type="ECO:0000256" key="2">
    <source>
        <dbReference type="ARBA" id="ARBA00022989"/>
    </source>
</evidence>
<evidence type="ECO:0000256" key="4">
    <source>
        <dbReference type="SAM" id="Phobius"/>
    </source>
</evidence>
<dbReference type="PROSITE" id="PS50850">
    <property type="entry name" value="MFS"/>
    <property type="match status" value="1"/>
</dbReference>
<feature type="transmembrane region" description="Helical" evidence="4">
    <location>
        <begin position="237"/>
        <end position="261"/>
    </location>
</feature>
<dbReference type="Proteomes" id="UP000515472">
    <property type="component" value="Chromosome"/>
</dbReference>
<dbReference type="AlphaFoldDB" id="A0A6S6M4G5"/>
<feature type="transmembrane region" description="Helical" evidence="4">
    <location>
        <begin position="12"/>
        <end position="32"/>
    </location>
</feature>
<dbReference type="Pfam" id="PF07690">
    <property type="entry name" value="MFS_1"/>
    <property type="match status" value="1"/>
</dbReference>
<dbReference type="InterPro" id="IPR036259">
    <property type="entry name" value="MFS_trans_sf"/>
</dbReference>
<feature type="transmembrane region" description="Helical" evidence="4">
    <location>
        <begin position="141"/>
        <end position="163"/>
    </location>
</feature>
<dbReference type="EMBL" id="AP023213">
    <property type="protein sequence ID" value="BCG48279.1"/>
    <property type="molecule type" value="Genomic_DNA"/>
</dbReference>
<feature type="transmembrane region" description="Helical" evidence="4">
    <location>
        <begin position="357"/>
        <end position="376"/>
    </location>
</feature>
<gene>
    <name evidence="6" type="ORF">GEOBRER4_n3162</name>
</gene>
<dbReference type="CDD" id="cd17353">
    <property type="entry name" value="MFS_OFA_like"/>
    <property type="match status" value="1"/>
</dbReference>
<dbReference type="Gene3D" id="1.20.1250.20">
    <property type="entry name" value="MFS general substrate transporter like domains"/>
    <property type="match status" value="2"/>
</dbReference>